<dbReference type="EMBL" id="JH993038">
    <property type="protein sequence ID" value="EKX39584.1"/>
    <property type="molecule type" value="Genomic_DNA"/>
</dbReference>
<gene>
    <name evidence="2" type="ORF">GUITHDRAFT_114311</name>
</gene>
<dbReference type="GeneID" id="17296309"/>
<dbReference type="RefSeq" id="XP_005826564.1">
    <property type="nucleotide sequence ID" value="XM_005826507.1"/>
</dbReference>
<name>L1IUK5_GUITC</name>
<evidence type="ECO:0000256" key="1">
    <source>
        <dbReference type="SAM" id="MobiDB-lite"/>
    </source>
</evidence>
<feature type="compositionally biased region" description="Basic and acidic residues" evidence="1">
    <location>
        <begin position="64"/>
        <end position="85"/>
    </location>
</feature>
<keyword evidence="4" id="KW-1185">Reference proteome</keyword>
<protein>
    <submittedName>
        <fullName evidence="2 3">Uncharacterized protein</fullName>
    </submittedName>
</protein>
<accession>L1IUK5</accession>
<dbReference type="HOGENOM" id="CLU_678737_0_0_1"/>
<evidence type="ECO:0000313" key="2">
    <source>
        <dbReference type="EMBL" id="EKX39584.1"/>
    </source>
</evidence>
<feature type="compositionally biased region" description="Polar residues" evidence="1">
    <location>
        <begin position="218"/>
        <end position="228"/>
    </location>
</feature>
<dbReference type="EnsemblProtists" id="EKX39584">
    <property type="protein sequence ID" value="EKX39584"/>
    <property type="gene ID" value="GUITHDRAFT_114311"/>
</dbReference>
<feature type="region of interest" description="Disordered" evidence="1">
    <location>
        <begin position="64"/>
        <end position="92"/>
    </location>
</feature>
<dbReference type="AlphaFoldDB" id="L1IUK5"/>
<feature type="region of interest" description="Disordered" evidence="1">
    <location>
        <begin position="192"/>
        <end position="236"/>
    </location>
</feature>
<dbReference type="Proteomes" id="UP000011087">
    <property type="component" value="Unassembled WGS sequence"/>
</dbReference>
<proteinExistence type="predicted"/>
<reference evidence="3" key="3">
    <citation type="submission" date="2016-03" db="UniProtKB">
        <authorList>
            <consortium name="EnsemblProtists"/>
        </authorList>
    </citation>
    <scope>IDENTIFICATION</scope>
</reference>
<dbReference type="KEGG" id="gtt:GUITHDRAFT_114311"/>
<evidence type="ECO:0000313" key="4">
    <source>
        <dbReference type="Proteomes" id="UP000011087"/>
    </source>
</evidence>
<organism evidence="2">
    <name type="scientific">Guillardia theta (strain CCMP2712)</name>
    <name type="common">Cryptophyte</name>
    <dbReference type="NCBI Taxonomy" id="905079"/>
    <lineage>
        <taxon>Eukaryota</taxon>
        <taxon>Cryptophyceae</taxon>
        <taxon>Pyrenomonadales</taxon>
        <taxon>Geminigeraceae</taxon>
        <taxon>Guillardia</taxon>
    </lineage>
</organism>
<reference evidence="4" key="2">
    <citation type="submission" date="2012-11" db="EMBL/GenBank/DDBJ databases">
        <authorList>
            <person name="Kuo A."/>
            <person name="Curtis B.A."/>
            <person name="Tanifuji G."/>
            <person name="Burki F."/>
            <person name="Gruber A."/>
            <person name="Irimia M."/>
            <person name="Maruyama S."/>
            <person name="Arias M.C."/>
            <person name="Ball S.G."/>
            <person name="Gile G.H."/>
            <person name="Hirakawa Y."/>
            <person name="Hopkins J.F."/>
            <person name="Rensing S.A."/>
            <person name="Schmutz J."/>
            <person name="Symeonidi A."/>
            <person name="Elias M."/>
            <person name="Eveleigh R.J."/>
            <person name="Herman E.K."/>
            <person name="Klute M.J."/>
            <person name="Nakayama T."/>
            <person name="Obornik M."/>
            <person name="Reyes-Prieto A."/>
            <person name="Armbrust E.V."/>
            <person name="Aves S.J."/>
            <person name="Beiko R.G."/>
            <person name="Coutinho P."/>
            <person name="Dacks J.B."/>
            <person name="Durnford D.G."/>
            <person name="Fast N.M."/>
            <person name="Green B.R."/>
            <person name="Grisdale C."/>
            <person name="Hempe F."/>
            <person name="Henrissat B."/>
            <person name="Hoppner M.P."/>
            <person name="Ishida K.-I."/>
            <person name="Kim E."/>
            <person name="Koreny L."/>
            <person name="Kroth P.G."/>
            <person name="Liu Y."/>
            <person name="Malik S.-B."/>
            <person name="Maier U.G."/>
            <person name="McRose D."/>
            <person name="Mock T."/>
            <person name="Neilson J.A."/>
            <person name="Onodera N.T."/>
            <person name="Poole A.M."/>
            <person name="Pritham E.J."/>
            <person name="Richards T.A."/>
            <person name="Rocap G."/>
            <person name="Roy S.W."/>
            <person name="Sarai C."/>
            <person name="Schaack S."/>
            <person name="Shirato S."/>
            <person name="Slamovits C.H."/>
            <person name="Spencer D.F."/>
            <person name="Suzuki S."/>
            <person name="Worden A.Z."/>
            <person name="Zauner S."/>
            <person name="Barry K."/>
            <person name="Bell C."/>
            <person name="Bharti A.K."/>
            <person name="Crow J.A."/>
            <person name="Grimwood J."/>
            <person name="Kramer R."/>
            <person name="Lindquist E."/>
            <person name="Lucas S."/>
            <person name="Salamov A."/>
            <person name="McFadden G.I."/>
            <person name="Lane C.E."/>
            <person name="Keeling P.J."/>
            <person name="Gray M.W."/>
            <person name="Grigoriev I.V."/>
            <person name="Archibald J.M."/>
        </authorList>
    </citation>
    <scope>NUCLEOTIDE SEQUENCE</scope>
    <source>
        <strain evidence="4">CCMP2712</strain>
    </source>
</reference>
<evidence type="ECO:0000313" key="3">
    <source>
        <dbReference type="EnsemblProtists" id="EKX39584"/>
    </source>
</evidence>
<reference evidence="2 4" key="1">
    <citation type="journal article" date="2012" name="Nature">
        <title>Algal genomes reveal evolutionary mosaicism and the fate of nucleomorphs.</title>
        <authorList>
            <consortium name="DOE Joint Genome Institute"/>
            <person name="Curtis B.A."/>
            <person name="Tanifuji G."/>
            <person name="Burki F."/>
            <person name="Gruber A."/>
            <person name="Irimia M."/>
            <person name="Maruyama S."/>
            <person name="Arias M.C."/>
            <person name="Ball S.G."/>
            <person name="Gile G.H."/>
            <person name="Hirakawa Y."/>
            <person name="Hopkins J.F."/>
            <person name="Kuo A."/>
            <person name="Rensing S.A."/>
            <person name="Schmutz J."/>
            <person name="Symeonidi A."/>
            <person name="Elias M."/>
            <person name="Eveleigh R.J."/>
            <person name="Herman E.K."/>
            <person name="Klute M.J."/>
            <person name="Nakayama T."/>
            <person name="Obornik M."/>
            <person name="Reyes-Prieto A."/>
            <person name="Armbrust E.V."/>
            <person name="Aves S.J."/>
            <person name="Beiko R.G."/>
            <person name="Coutinho P."/>
            <person name="Dacks J.B."/>
            <person name="Durnford D.G."/>
            <person name="Fast N.M."/>
            <person name="Green B.R."/>
            <person name="Grisdale C.J."/>
            <person name="Hempel F."/>
            <person name="Henrissat B."/>
            <person name="Hoppner M.P."/>
            <person name="Ishida K."/>
            <person name="Kim E."/>
            <person name="Koreny L."/>
            <person name="Kroth P.G."/>
            <person name="Liu Y."/>
            <person name="Malik S.B."/>
            <person name="Maier U.G."/>
            <person name="McRose D."/>
            <person name="Mock T."/>
            <person name="Neilson J.A."/>
            <person name="Onodera N.T."/>
            <person name="Poole A.M."/>
            <person name="Pritham E.J."/>
            <person name="Richards T.A."/>
            <person name="Rocap G."/>
            <person name="Roy S.W."/>
            <person name="Sarai C."/>
            <person name="Schaack S."/>
            <person name="Shirato S."/>
            <person name="Slamovits C.H."/>
            <person name="Spencer D.F."/>
            <person name="Suzuki S."/>
            <person name="Worden A.Z."/>
            <person name="Zauner S."/>
            <person name="Barry K."/>
            <person name="Bell C."/>
            <person name="Bharti A.K."/>
            <person name="Crow J.A."/>
            <person name="Grimwood J."/>
            <person name="Kramer R."/>
            <person name="Lindquist E."/>
            <person name="Lucas S."/>
            <person name="Salamov A."/>
            <person name="McFadden G.I."/>
            <person name="Lane C.E."/>
            <person name="Keeling P.J."/>
            <person name="Gray M.W."/>
            <person name="Grigoriev I.V."/>
            <person name="Archibald J.M."/>
        </authorList>
    </citation>
    <scope>NUCLEOTIDE SEQUENCE</scope>
    <source>
        <strain evidence="2 4">CCMP2712</strain>
    </source>
</reference>
<sequence length="406" mass="46154">MGASWNKCSFPQDCVDRTQMVAKDANLKPEGYRAVSDSMDDPNRWKQTFTPRTMSRIDNSLPSLRDHVATEPDPIFDARRRDSPRHIPLSARSHSPWDNAHLAYKSPRSLSHVGGPVYEREGTRNEMCLSARDHVIVSSARLRHQTTGGNDDGQVGIQTELNFGCKEASIDEDENEDVLVQKALDVVAERMSKRTEFSTRKAGANGDGAMSQDGKRSPSLSSFTSDGESGSYDEEFSPMSETGVIAFMSNDKDERLVKKSKDVDTSNREMISMEELLRMRLNRDDWLRHFKIAGVDQYLSANMSDICSREDNASEWVVEKQPGSQEAKISKKIDFQEDNEHVHRQQQHVPSLRIENILQDERLQIFQREKLAQQQDEVARSSQDLKAKATSMQQIISKTDRWVQDM</sequence>
<dbReference type="PaxDb" id="55529-EKX39584"/>